<name>A0A7Y9DVQ2_9PSEU</name>
<reference evidence="2 3" key="1">
    <citation type="submission" date="2020-07" db="EMBL/GenBank/DDBJ databases">
        <title>Sequencing the genomes of 1000 actinobacteria strains.</title>
        <authorList>
            <person name="Klenk H.-P."/>
        </authorList>
    </citation>
    <scope>NUCLEOTIDE SEQUENCE [LARGE SCALE GENOMIC DNA]</scope>
    <source>
        <strain evidence="2 3">DSM 45772</strain>
    </source>
</reference>
<evidence type="ECO:0000256" key="1">
    <source>
        <dbReference type="SAM" id="Phobius"/>
    </source>
</evidence>
<dbReference type="Proteomes" id="UP000535890">
    <property type="component" value="Unassembled WGS sequence"/>
</dbReference>
<feature type="transmembrane region" description="Helical" evidence="1">
    <location>
        <begin position="18"/>
        <end position="40"/>
    </location>
</feature>
<accession>A0A7Y9DVQ2</accession>
<sequence length="44" mass="4910">MDVVFAQIGLPTPAGYEWLGPVLAVLGLVAALVVLLRWWFSQRR</sequence>
<dbReference type="EMBL" id="JACCBN010000001">
    <property type="protein sequence ID" value="NYD36346.1"/>
    <property type="molecule type" value="Genomic_DNA"/>
</dbReference>
<dbReference type="AlphaFoldDB" id="A0A7Y9DVQ2"/>
<gene>
    <name evidence="2" type="ORF">BJ983_002448</name>
</gene>
<keyword evidence="1" id="KW-0812">Transmembrane</keyword>
<keyword evidence="1" id="KW-0472">Membrane</keyword>
<proteinExistence type="predicted"/>
<evidence type="ECO:0000313" key="2">
    <source>
        <dbReference type="EMBL" id="NYD36346.1"/>
    </source>
</evidence>
<protein>
    <submittedName>
        <fullName evidence="2">Uncharacterized protein</fullName>
    </submittedName>
</protein>
<dbReference type="RefSeq" id="WP_281376277.1">
    <property type="nucleotide sequence ID" value="NZ_BAABHP010000028.1"/>
</dbReference>
<comment type="caution">
    <text evidence="2">The sequence shown here is derived from an EMBL/GenBank/DDBJ whole genome shotgun (WGS) entry which is preliminary data.</text>
</comment>
<keyword evidence="3" id="KW-1185">Reference proteome</keyword>
<organism evidence="2 3">
    <name type="scientific">Actinomycetospora corticicola</name>
    <dbReference type="NCBI Taxonomy" id="663602"/>
    <lineage>
        <taxon>Bacteria</taxon>
        <taxon>Bacillati</taxon>
        <taxon>Actinomycetota</taxon>
        <taxon>Actinomycetes</taxon>
        <taxon>Pseudonocardiales</taxon>
        <taxon>Pseudonocardiaceae</taxon>
        <taxon>Actinomycetospora</taxon>
    </lineage>
</organism>
<keyword evidence="1" id="KW-1133">Transmembrane helix</keyword>
<evidence type="ECO:0000313" key="3">
    <source>
        <dbReference type="Proteomes" id="UP000535890"/>
    </source>
</evidence>